<dbReference type="Proteomes" id="UP000076079">
    <property type="component" value="Chromosome"/>
</dbReference>
<sequence length="148" mass="15991">MTIVQVAGAALSFRLDWSQNHLLNPLWHPHAKFHGALLLFMLTGVAATSLWSMWRLSREPQVAVRMAALLSLAFWTPLFYITSVLPGSTSWAGAANADPRITGSIVTPNLVVALGFTIVNLTVLWMARDGDAGARERARQASAAHAAS</sequence>
<feature type="transmembrane region" description="Helical" evidence="1">
    <location>
        <begin position="33"/>
        <end position="54"/>
    </location>
</feature>
<dbReference type="AlphaFoldDB" id="A0A143PPV2"/>
<feature type="transmembrane region" description="Helical" evidence="1">
    <location>
        <begin position="105"/>
        <end position="127"/>
    </location>
</feature>
<organism evidence="2 3">
    <name type="scientific">Luteitalea pratensis</name>
    <dbReference type="NCBI Taxonomy" id="1855912"/>
    <lineage>
        <taxon>Bacteria</taxon>
        <taxon>Pseudomonadati</taxon>
        <taxon>Acidobacteriota</taxon>
        <taxon>Vicinamibacteria</taxon>
        <taxon>Vicinamibacterales</taxon>
        <taxon>Vicinamibacteraceae</taxon>
        <taxon>Luteitalea</taxon>
    </lineage>
</organism>
<dbReference type="Pfam" id="PF20345">
    <property type="entry name" value="DUF6640"/>
    <property type="match status" value="1"/>
</dbReference>
<dbReference type="EMBL" id="CP015136">
    <property type="protein sequence ID" value="AMY09849.1"/>
    <property type="molecule type" value="Genomic_DNA"/>
</dbReference>
<keyword evidence="1" id="KW-0812">Transmembrane</keyword>
<reference evidence="2 3" key="1">
    <citation type="journal article" date="2016" name="Genome Announc.">
        <title>First Complete Genome Sequence of a Subdivision 6 Acidobacterium Strain.</title>
        <authorList>
            <person name="Huang S."/>
            <person name="Vieira S."/>
            <person name="Bunk B."/>
            <person name="Riedel T."/>
            <person name="Sproer C."/>
            <person name="Overmann J."/>
        </authorList>
    </citation>
    <scope>NUCLEOTIDE SEQUENCE [LARGE SCALE GENOMIC DNA]</scope>
    <source>
        <strain evidence="3">DSM 100886 HEG_-6_39</strain>
    </source>
</reference>
<dbReference type="KEGG" id="abac:LuPra_03075"/>
<feature type="transmembrane region" description="Helical" evidence="1">
    <location>
        <begin position="66"/>
        <end position="85"/>
    </location>
</feature>
<dbReference type="InterPro" id="IPR046580">
    <property type="entry name" value="DUF6640"/>
</dbReference>
<proteinExistence type="predicted"/>
<accession>A0A143PPV2</accession>
<gene>
    <name evidence="2" type="ORF">LuPra_03075</name>
</gene>
<name>A0A143PPV2_LUTPR</name>
<evidence type="ECO:0000313" key="3">
    <source>
        <dbReference type="Proteomes" id="UP000076079"/>
    </source>
</evidence>
<evidence type="ECO:0000256" key="1">
    <source>
        <dbReference type="SAM" id="Phobius"/>
    </source>
</evidence>
<keyword evidence="1" id="KW-0472">Membrane</keyword>
<keyword evidence="3" id="KW-1185">Reference proteome</keyword>
<protein>
    <submittedName>
        <fullName evidence="2">Uncharacterized protein</fullName>
    </submittedName>
</protein>
<evidence type="ECO:0000313" key="2">
    <source>
        <dbReference type="EMBL" id="AMY09849.1"/>
    </source>
</evidence>
<reference evidence="3" key="2">
    <citation type="submission" date="2016-04" db="EMBL/GenBank/DDBJ databases">
        <title>First Complete Genome Sequence of a Subdivision 6 Acidobacterium.</title>
        <authorList>
            <person name="Huang S."/>
            <person name="Vieira S."/>
            <person name="Bunk B."/>
            <person name="Riedel T."/>
            <person name="Sproeer C."/>
            <person name="Overmann J."/>
        </authorList>
    </citation>
    <scope>NUCLEOTIDE SEQUENCE [LARGE SCALE GENOMIC DNA]</scope>
    <source>
        <strain evidence="3">DSM 100886 HEG_-6_39</strain>
    </source>
</reference>
<keyword evidence="1" id="KW-1133">Transmembrane helix</keyword>